<sequence length="290" mass="31926">MKKKTVMTILAGTSLLLTQNSFAADVSFIPRAGVGYSNYNLTWLAEGSNLLDGYGCQTPGKCTIADLQGDLLLGTVGATLAYNRFYLDVFFQQSTEASDESSYKTYDSSNTVDFTRDQVVDWDFDVADYAVTAGVNIWSGLSVFGGWKGHEISMTGKEPTVTWNYDFTSSGWFLGLSYGWTILESNMLSVKAAYAWLDGEMDGGKQREDNTSYLIDTDGGTSSGANVGVTWKGFLTDSLNYDISADWYSYSFEDFEVSDSFNGGAFTSTDADLTIEEDAYTLRFTLSYLF</sequence>
<evidence type="ECO:0000256" key="1">
    <source>
        <dbReference type="SAM" id="SignalP"/>
    </source>
</evidence>
<protein>
    <submittedName>
        <fullName evidence="2">Uncharacterized protein</fullName>
    </submittedName>
</protein>
<comment type="caution">
    <text evidence="2">The sequence shown here is derived from an EMBL/GenBank/DDBJ whole genome shotgun (WGS) entry which is preliminary data.</text>
</comment>
<accession>A0A3S3RVB0</accession>
<dbReference type="Proteomes" id="UP000286862">
    <property type="component" value="Unassembled WGS sequence"/>
</dbReference>
<keyword evidence="1" id="KW-0732">Signal</keyword>
<dbReference type="AlphaFoldDB" id="A0A3S3RVB0"/>
<feature type="chain" id="PRO_5018662180" evidence="1">
    <location>
        <begin position="24"/>
        <end position="290"/>
    </location>
</feature>
<reference evidence="2 3" key="1">
    <citation type="submission" date="2017-01" db="EMBL/GenBank/DDBJ databases">
        <title>The cable genome- insights into the physiology and evolution of filamentous bacteria capable of sulfide oxidation via long distance electron transfer.</title>
        <authorList>
            <person name="Schreiber L."/>
            <person name="Bjerg J.T."/>
            <person name="Boggild A."/>
            <person name="Van De Vossenberg J."/>
            <person name="Meysman F."/>
            <person name="Nielsen L.P."/>
            <person name="Schramm A."/>
            <person name="Kjeldsen K.U."/>
        </authorList>
    </citation>
    <scope>NUCLEOTIDE SEQUENCE [LARGE SCALE GENOMIC DNA]</scope>
    <source>
        <strain evidence="2">A2</strain>
    </source>
</reference>
<proteinExistence type="predicted"/>
<gene>
    <name evidence="2" type="ORF">VT99_10424</name>
</gene>
<organism evidence="2 3">
    <name type="scientific">Candidatus Electrothrix marina</name>
    <dbReference type="NCBI Taxonomy" id="1859130"/>
    <lineage>
        <taxon>Bacteria</taxon>
        <taxon>Pseudomonadati</taxon>
        <taxon>Thermodesulfobacteriota</taxon>
        <taxon>Desulfobulbia</taxon>
        <taxon>Desulfobulbales</taxon>
        <taxon>Desulfobulbaceae</taxon>
        <taxon>Candidatus Electrothrix</taxon>
    </lineage>
</organism>
<name>A0A3S3RVB0_9BACT</name>
<dbReference type="EMBL" id="MTKQ01000042">
    <property type="protein sequence ID" value="RWX48936.1"/>
    <property type="molecule type" value="Genomic_DNA"/>
</dbReference>
<feature type="signal peptide" evidence="1">
    <location>
        <begin position="1"/>
        <end position="23"/>
    </location>
</feature>
<evidence type="ECO:0000313" key="2">
    <source>
        <dbReference type="EMBL" id="RWX48936.1"/>
    </source>
</evidence>
<evidence type="ECO:0000313" key="3">
    <source>
        <dbReference type="Proteomes" id="UP000286862"/>
    </source>
</evidence>